<dbReference type="Proteomes" id="UP001302329">
    <property type="component" value="Unassembled WGS sequence"/>
</dbReference>
<feature type="chain" id="PRO_5046866265" description="Alkaline proteinase inhibitor/ Outer membrane lipoprotein Omp19 domain-containing protein" evidence="1">
    <location>
        <begin position="22"/>
        <end position="131"/>
    </location>
</feature>
<reference evidence="2 3" key="1">
    <citation type="submission" date="2023-12" db="EMBL/GenBank/DDBJ databases">
        <title>Baltic Sea Cyanobacteria.</title>
        <authorList>
            <person name="Delbaje E."/>
            <person name="Fewer D.P."/>
            <person name="Shishido T.K."/>
        </authorList>
    </citation>
    <scope>NUCLEOTIDE SEQUENCE [LARGE SCALE GENOMIC DNA]</scope>
    <source>
        <strain evidence="2 3">UHCC 0281</strain>
    </source>
</reference>
<feature type="signal peptide" evidence="1">
    <location>
        <begin position="1"/>
        <end position="21"/>
    </location>
</feature>
<protein>
    <recommendedName>
        <fullName evidence="4">Alkaline proteinase inhibitor/ Outer membrane lipoprotein Omp19 domain-containing protein</fullName>
    </recommendedName>
</protein>
<evidence type="ECO:0000256" key="1">
    <source>
        <dbReference type="SAM" id="SignalP"/>
    </source>
</evidence>
<keyword evidence="1" id="KW-0732">Signal</keyword>
<evidence type="ECO:0000313" key="2">
    <source>
        <dbReference type="EMBL" id="MEA5441594.1"/>
    </source>
</evidence>
<keyword evidence="3" id="KW-1185">Reference proteome</keyword>
<dbReference type="EMBL" id="JAYGHY010000006">
    <property type="protein sequence ID" value="MEA5441594.1"/>
    <property type="molecule type" value="Genomic_DNA"/>
</dbReference>
<proteinExistence type="predicted"/>
<organism evidence="2 3">
    <name type="scientific">Cyanobium gracile UHCC 0281</name>
    <dbReference type="NCBI Taxonomy" id="3110309"/>
    <lineage>
        <taxon>Bacteria</taxon>
        <taxon>Bacillati</taxon>
        <taxon>Cyanobacteriota</taxon>
        <taxon>Cyanophyceae</taxon>
        <taxon>Synechococcales</taxon>
        <taxon>Prochlorococcaceae</taxon>
        <taxon>Cyanobium</taxon>
    </lineage>
</organism>
<sequence>MRKRVLTVAVALATASTPSWAVPAPSACEAALGTWDYVAPSKPGRAVVTKLADGRHHLVWIASEAGATAAGAWEATCEGSRRTWRILFPSDPGTVGLKVLEEFEVSGDAIRFWLLGPDGKRGPMGGARRLP</sequence>
<comment type="caution">
    <text evidence="2">The sequence shown here is derived from an EMBL/GenBank/DDBJ whole genome shotgun (WGS) entry which is preliminary data.</text>
</comment>
<name>A0ABU5SSS7_9CYAN</name>
<evidence type="ECO:0000313" key="3">
    <source>
        <dbReference type="Proteomes" id="UP001302329"/>
    </source>
</evidence>
<gene>
    <name evidence="2" type="ORF">VB739_03405</name>
</gene>
<accession>A0ABU5SSS7</accession>
<dbReference type="RefSeq" id="WP_323355719.1">
    <property type="nucleotide sequence ID" value="NZ_JAYGHY010000006.1"/>
</dbReference>
<evidence type="ECO:0008006" key="4">
    <source>
        <dbReference type="Google" id="ProtNLM"/>
    </source>
</evidence>